<reference evidence="8 9" key="1">
    <citation type="submission" date="2024-08" db="EMBL/GenBank/DDBJ databases">
        <authorList>
            <person name="Will J Nash"/>
            <person name="Angela Man"/>
            <person name="Seanna McTaggart"/>
            <person name="Kendall Baker"/>
            <person name="Tom Barker"/>
            <person name="Leah Catchpole"/>
            <person name="Alex Durrant"/>
            <person name="Karim Gharbi"/>
            <person name="Naomi Irish"/>
            <person name="Gemy Kaithakottil"/>
            <person name="Debby Ku"/>
            <person name="Aaliyah Providence"/>
            <person name="Felix Shaw"/>
            <person name="David Swarbreck"/>
            <person name="Chris Watkins"/>
            <person name="Ann M. McCartney"/>
            <person name="Giulio Formenti"/>
            <person name="Alice Mouton"/>
            <person name="Noel Vella"/>
            <person name="Bjorn M von Reumont"/>
            <person name="Adriana Vella"/>
            <person name="Wilfried Haerty"/>
        </authorList>
    </citation>
    <scope>NUCLEOTIDE SEQUENCE [LARGE SCALE GENOMIC DNA]</scope>
</reference>
<dbReference type="InterPro" id="IPR009078">
    <property type="entry name" value="Ferritin-like_SF"/>
</dbReference>
<evidence type="ECO:0000256" key="3">
    <source>
        <dbReference type="ARBA" id="ARBA00022723"/>
    </source>
</evidence>
<evidence type="ECO:0000313" key="9">
    <source>
        <dbReference type="Proteomes" id="UP001642520"/>
    </source>
</evidence>
<evidence type="ECO:0000256" key="6">
    <source>
        <dbReference type="SAM" id="SignalP"/>
    </source>
</evidence>
<dbReference type="InterPro" id="IPR012347">
    <property type="entry name" value="Ferritin-like"/>
</dbReference>
<keyword evidence="9" id="KW-1185">Reference proteome</keyword>
<dbReference type="InterPro" id="IPR014034">
    <property type="entry name" value="Ferritin_CS"/>
</dbReference>
<evidence type="ECO:0000256" key="1">
    <source>
        <dbReference type="ARBA" id="ARBA00007513"/>
    </source>
</evidence>
<evidence type="ECO:0000256" key="2">
    <source>
        <dbReference type="ARBA" id="ARBA00022434"/>
    </source>
</evidence>
<evidence type="ECO:0000313" key="8">
    <source>
        <dbReference type="EMBL" id="CAL7948651.1"/>
    </source>
</evidence>
<keyword evidence="4 5" id="KW-0408">Iron</keyword>
<sequence length="223" mass="25560">MLLFGILSILLAVTSAEECYSEMYSACQANSKTSDESVKDKCNATYGSIDGLLVDLQGYANVNIDSSFEFLLLSSYFGNYENQREGFKKLYRKYSDQMWEDAINLIKFITKRGGTMDFHKFSQFKTPIAEARIIELNEIESLAKALDIQKQIANEALRIHSRAQLHTKHDASVAHYVEERFLESQAERIRDLAGYITDLKHLLAEHDPTLCLFLFDEYLQKSL</sequence>
<feature type="chain" id="PRO_5047397217" description="Ferritin" evidence="6">
    <location>
        <begin position="17"/>
        <end position="223"/>
    </location>
</feature>
<dbReference type="SUPFAM" id="SSF47240">
    <property type="entry name" value="Ferritin-like"/>
    <property type="match status" value="1"/>
</dbReference>
<name>A0ABP1P7U0_XYLVO</name>
<protein>
    <recommendedName>
        <fullName evidence="5">Ferritin</fullName>
    </recommendedName>
</protein>
<organism evidence="8 9">
    <name type="scientific">Xylocopa violacea</name>
    <name type="common">Violet carpenter bee</name>
    <name type="synonym">Apis violacea</name>
    <dbReference type="NCBI Taxonomy" id="135666"/>
    <lineage>
        <taxon>Eukaryota</taxon>
        <taxon>Metazoa</taxon>
        <taxon>Ecdysozoa</taxon>
        <taxon>Arthropoda</taxon>
        <taxon>Hexapoda</taxon>
        <taxon>Insecta</taxon>
        <taxon>Pterygota</taxon>
        <taxon>Neoptera</taxon>
        <taxon>Endopterygota</taxon>
        <taxon>Hymenoptera</taxon>
        <taxon>Apocrita</taxon>
        <taxon>Aculeata</taxon>
        <taxon>Apoidea</taxon>
        <taxon>Anthophila</taxon>
        <taxon>Apidae</taxon>
        <taxon>Xylocopa</taxon>
        <taxon>Xylocopa</taxon>
    </lineage>
</organism>
<keyword evidence="6" id="KW-0732">Signal</keyword>
<comment type="caution">
    <text evidence="8">The sequence shown here is derived from an EMBL/GenBank/DDBJ whole genome shotgun (WGS) entry which is preliminary data.</text>
</comment>
<dbReference type="PANTHER" id="PTHR11431">
    <property type="entry name" value="FERRITIN"/>
    <property type="match status" value="1"/>
</dbReference>
<evidence type="ECO:0000256" key="4">
    <source>
        <dbReference type="ARBA" id="ARBA00023004"/>
    </source>
</evidence>
<keyword evidence="3 5" id="KW-0479">Metal-binding</keyword>
<feature type="signal peptide" evidence="6">
    <location>
        <begin position="1"/>
        <end position="16"/>
    </location>
</feature>
<evidence type="ECO:0000256" key="5">
    <source>
        <dbReference type="RuleBase" id="RU361145"/>
    </source>
</evidence>
<dbReference type="Gene3D" id="1.20.1260.10">
    <property type="match status" value="1"/>
</dbReference>
<dbReference type="PROSITE" id="PS50905">
    <property type="entry name" value="FERRITIN_LIKE"/>
    <property type="match status" value="1"/>
</dbReference>
<feature type="domain" description="Ferritin-like diiron" evidence="7">
    <location>
        <begin position="46"/>
        <end position="203"/>
    </location>
</feature>
<comment type="similarity">
    <text evidence="1 5">Belongs to the ferritin family.</text>
</comment>
<dbReference type="PROSITE" id="PS00204">
    <property type="entry name" value="FERRITIN_2"/>
    <property type="match status" value="1"/>
</dbReference>
<keyword evidence="2 5" id="KW-0409">Iron storage</keyword>
<dbReference type="InterPro" id="IPR009040">
    <property type="entry name" value="Ferritin-like_diiron"/>
</dbReference>
<dbReference type="CDD" id="cd01056">
    <property type="entry name" value="Euk_Ferritin"/>
    <property type="match status" value="1"/>
</dbReference>
<dbReference type="InterPro" id="IPR008331">
    <property type="entry name" value="Ferritin_DPS_dom"/>
</dbReference>
<proteinExistence type="inferred from homology"/>
<dbReference type="Proteomes" id="UP001642520">
    <property type="component" value="Unassembled WGS sequence"/>
</dbReference>
<gene>
    <name evidence="8" type="ORF">XYLVIOL_LOCUS9006</name>
</gene>
<dbReference type="InterPro" id="IPR001519">
    <property type="entry name" value="Ferritin"/>
</dbReference>
<dbReference type="Pfam" id="PF00210">
    <property type="entry name" value="Ferritin"/>
    <property type="match status" value="1"/>
</dbReference>
<dbReference type="EMBL" id="CAXAJV020001299">
    <property type="protein sequence ID" value="CAL7948651.1"/>
    <property type="molecule type" value="Genomic_DNA"/>
</dbReference>
<accession>A0ABP1P7U0</accession>
<comment type="function">
    <text evidence="5">Stores iron in a soluble, non-toxic, readily available form. Important for iron homeostasis. Iron is taken up in the ferrous form and deposited as ferric hydroxides after oxidation.</text>
</comment>
<dbReference type="PANTHER" id="PTHR11431:SF51">
    <property type="entry name" value="FERRITIN"/>
    <property type="match status" value="1"/>
</dbReference>
<evidence type="ECO:0000259" key="7">
    <source>
        <dbReference type="PROSITE" id="PS50905"/>
    </source>
</evidence>